<dbReference type="Pfam" id="PF20684">
    <property type="entry name" value="Fung_rhodopsin"/>
    <property type="match status" value="1"/>
</dbReference>
<feature type="transmembrane region" description="Helical" evidence="7">
    <location>
        <begin position="59"/>
        <end position="82"/>
    </location>
</feature>
<dbReference type="PANTHER" id="PTHR33048">
    <property type="entry name" value="PTH11-LIKE INTEGRAL MEMBRANE PROTEIN (AFU_ORTHOLOGUE AFUA_5G11245)"/>
    <property type="match status" value="1"/>
</dbReference>
<keyword evidence="2 7" id="KW-0812">Transmembrane</keyword>
<sequence>MSKVGILPVPAGETADFDGFSELQVRILVVYIVTSVLATVGLILRFYTGACLNQRRLGLDAFLLFASWAVYLSSFIGMLNVFPCGFGKHLWSVTEEQLQCYMNKLLFLGVTYFWPPTLAKLSLIVLYHRLNPNTGFRVALYAIAFVVTTYTIVFTAVLSGPCNPLNVGSSTCLNNVALAQAVLNITTDGVLVLMPVIMLWGLNMPRKQKIAVGCILALGSGAVIASCVRIAYVRAMINNPDVLYTQGSAAVWSAVEVNVGILCNCLAMLKPFVRRHLPWLVSLVGSGPDGSSPSEGGKAKDSGVRFGRFLRSGGKGGGGGGGGAGAGVAGCAAGNYQLHSFGRDKEACRFGEGDGRSTTVSRSDTLKTPDELSVQRGGILVTTSTHMTMGRASDGDVSSDGILTGSDEEDVKQYGVLRSKTGHGTGNSV</sequence>
<dbReference type="EMBL" id="JAWRVE010000072">
    <property type="protein sequence ID" value="KAL1863969.1"/>
    <property type="molecule type" value="Genomic_DNA"/>
</dbReference>
<comment type="subcellular location">
    <subcellularLocation>
        <location evidence="1">Membrane</location>
        <topology evidence="1">Multi-pass membrane protein</topology>
    </subcellularLocation>
</comment>
<comment type="similarity">
    <text evidence="5">Belongs to the SAT4 family.</text>
</comment>
<feature type="region of interest" description="Disordered" evidence="6">
    <location>
        <begin position="390"/>
        <end position="429"/>
    </location>
</feature>
<feature type="transmembrane region" description="Helical" evidence="7">
    <location>
        <begin position="214"/>
        <end position="237"/>
    </location>
</feature>
<keyword evidence="4 7" id="KW-0472">Membrane</keyword>
<comment type="caution">
    <text evidence="9">The sequence shown here is derived from an EMBL/GenBank/DDBJ whole genome shotgun (WGS) entry which is preliminary data.</text>
</comment>
<evidence type="ECO:0000259" key="8">
    <source>
        <dbReference type="Pfam" id="PF20684"/>
    </source>
</evidence>
<evidence type="ECO:0000256" key="1">
    <source>
        <dbReference type="ARBA" id="ARBA00004141"/>
    </source>
</evidence>
<evidence type="ECO:0000256" key="6">
    <source>
        <dbReference type="SAM" id="MobiDB-lite"/>
    </source>
</evidence>
<evidence type="ECO:0000313" key="10">
    <source>
        <dbReference type="Proteomes" id="UP001583177"/>
    </source>
</evidence>
<feature type="transmembrane region" description="Helical" evidence="7">
    <location>
        <begin position="27"/>
        <end position="47"/>
    </location>
</feature>
<dbReference type="InterPro" id="IPR049326">
    <property type="entry name" value="Rhodopsin_dom_fungi"/>
</dbReference>
<organism evidence="9 10">
    <name type="scientific">Diaporthe australafricana</name>
    <dbReference type="NCBI Taxonomy" id="127596"/>
    <lineage>
        <taxon>Eukaryota</taxon>
        <taxon>Fungi</taxon>
        <taxon>Dikarya</taxon>
        <taxon>Ascomycota</taxon>
        <taxon>Pezizomycotina</taxon>
        <taxon>Sordariomycetes</taxon>
        <taxon>Sordariomycetidae</taxon>
        <taxon>Diaporthales</taxon>
        <taxon>Diaporthaceae</taxon>
        <taxon>Diaporthe</taxon>
    </lineage>
</organism>
<evidence type="ECO:0000313" key="9">
    <source>
        <dbReference type="EMBL" id="KAL1863969.1"/>
    </source>
</evidence>
<evidence type="ECO:0000256" key="2">
    <source>
        <dbReference type="ARBA" id="ARBA00022692"/>
    </source>
</evidence>
<dbReference type="PANTHER" id="PTHR33048:SF129">
    <property type="entry name" value="INTEGRAL MEMBRANE PROTEIN-RELATED"/>
    <property type="match status" value="1"/>
</dbReference>
<evidence type="ECO:0000256" key="5">
    <source>
        <dbReference type="ARBA" id="ARBA00038359"/>
    </source>
</evidence>
<dbReference type="Proteomes" id="UP001583177">
    <property type="component" value="Unassembled WGS sequence"/>
</dbReference>
<protein>
    <recommendedName>
        <fullName evidence="8">Rhodopsin domain-containing protein</fullName>
    </recommendedName>
</protein>
<feature type="transmembrane region" description="Helical" evidence="7">
    <location>
        <begin position="178"/>
        <end position="202"/>
    </location>
</feature>
<proteinExistence type="inferred from homology"/>
<feature type="transmembrane region" description="Helical" evidence="7">
    <location>
        <begin position="249"/>
        <end position="269"/>
    </location>
</feature>
<keyword evidence="10" id="KW-1185">Reference proteome</keyword>
<evidence type="ECO:0000256" key="3">
    <source>
        <dbReference type="ARBA" id="ARBA00022989"/>
    </source>
</evidence>
<reference evidence="9 10" key="1">
    <citation type="journal article" date="2024" name="IMA Fungus">
        <title>IMA Genome - F19 : A genome assembly and annotation guide to empower mycologists, including annotated draft genome sequences of Ceratocystis pirilliformis, Diaporthe australafricana, Fusarium ophioides, Paecilomyces lecythidis, and Sporothrix stenoceras.</title>
        <authorList>
            <person name="Aylward J."/>
            <person name="Wilson A.M."/>
            <person name="Visagie C.M."/>
            <person name="Spraker J."/>
            <person name="Barnes I."/>
            <person name="Buitendag C."/>
            <person name="Ceriani C."/>
            <person name="Del Mar Angel L."/>
            <person name="du Plessis D."/>
            <person name="Fuchs T."/>
            <person name="Gasser K."/>
            <person name="Kramer D."/>
            <person name="Li W."/>
            <person name="Munsamy K."/>
            <person name="Piso A."/>
            <person name="Price J.L."/>
            <person name="Sonnekus B."/>
            <person name="Thomas C."/>
            <person name="van der Nest A."/>
            <person name="van Dijk A."/>
            <person name="van Heerden A."/>
            <person name="van Vuuren N."/>
            <person name="Yilmaz N."/>
            <person name="Duong T.A."/>
            <person name="van der Merwe N.A."/>
            <person name="Wingfield M.J."/>
            <person name="Wingfield B.D."/>
        </authorList>
    </citation>
    <scope>NUCLEOTIDE SEQUENCE [LARGE SCALE GENOMIC DNA]</scope>
    <source>
        <strain evidence="9 10">CMW 18300</strain>
    </source>
</reference>
<feature type="transmembrane region" description="Helical" evidence="7">
    <location>
        <begin position="138"/>
        <end position="158"/>
    </location>
</feature>
<dbReference type="InterPro" id="IPR052337">
    <property type="entry name" value="SAT4-like"/>
</dbReference>
<gene>
    <name evidence="9" type="ORF">Daus18300_007934</name>
</gene>
<evidence type="ECO:0000256" key="7">
    <source>
        <dbReference type="SAM" id="Phobius"/>
    </source>
</evidence>
<feature type="domain" description="Rhodopsin" evidence="8">
    <location>
        <begin position="45"/>
        <end position="275"/>
    </location>
</feature>
<keyword evidence="3 7" id="KW-1133">Transmembrane helix</keyword>
<name>A0ABR3WKQ6_9PEZI</name>
<feature type="transmembrane region" description="Helical" evidence="7">
    <location>
        <begin position="105"/>
        <end position="126"/>
    </location>
</feature>
<accession>A0ABR3WKQ6</accession>
<evidence type="ECO:0000256" key="4">
    <source>
        <dbReference type="ARBA" id="ARBA00023136"/>
    </source>
</evidence>